<protein>
    <submittedName>
        <fullName evidence="1">Uncharacterized protein</fullName>
    </submittedName>
</protein>
<evidence type="ECO:0000313" key="2">
    <source>
        <dbReference type="Proteomes" id="UP000001249"/>
    </source>
</evidence>
<name>A0A7Q9_9CAUD</name>
<dbReference type="KEGG" id="vg:4484462"/>
<proteinExistence type="predicted"/>
<accession>A0A7Q9</accession>
<organism evidence="1 2">
    <name type="scientific">Microcystis phage LMM01</name>
    <dbReference type="NCBI Taxonomy" id="2856824"/>
    <lineage>
        <taxon>Viruses</taxon>
        <taxon>Duplodnaviria</taxon>
        <taxon>Heunggongvirae</taxon>
        <taxon>Uroviricota</taxon>
        <taxon>Caudoviricetes</taxon>
        <taxon>Fukuivirus</taxon>
        <taxon>Fukuivirus LMM01</taxon>
    </lineage>
</organism>
<reference evidence="2" key="1">
    <citation type="journal article" date="2008" name="J. Bacteriol.">
        <title>Ma-LMM01 infecting toxic Microcystis aeruginosa illuminates diverse cyanophage genome strategies.</title>
        <authorList>
            <person name="Yoshida T."/>
            <person name="Nagasaki K."/>
            <person name="Takashima Y."/>
            <person name="Shirai Y."/>
            <person name="Tomaru Y."/>
            <person name="Takao Y."/>
            <person name="Sakamoto S."/>
            <person name="Hiroishi S."/>
            <person name="Ogata H."/>
        </authorList>
    </citation>
    <scope>NUCLEOTIDE SEQUENCE</scope>
</reference>
<keyword evidence="2" id="KW-1185">Reference proteome</keyword>
<dbReference type="Proteomes" id="UP000001249">
    <property type="component" value="Segment"/>
</dbReference>
<evidence type="ECO:0000313" key="1">
    <source>
        <dbReference type="EMBL" id="BAF36236.1"/>
    </source>
</evidence>
<dbReference type="EMBL" id="AB231700">
    <property type="protein sequence ID" value="BAF36236.1"/>
    <property type="molecule type" value="Genomic_DNA"/>
</dbReference>
<sequence length="126" mass="15083">MQKAYSYFLMPEESLGLTITYHGLLKTIITFMQMINCNDWAPHSNNDWTPRNKLNIPIPITDPPILPNGDNLYYLWFYRYYHESMGLGVYIPELDKLHVPIDLFYYRLAYLLYDFLGEGDYFYEDD</sequence>
<dbReference type="RefSeq" id="YP_851159.1">
    <property type="nucleotide sequence ID" value="NC_008562.1"/>
</dbReference>
<dbReference type="GeneID" id="4484462"/>